<evidence type="ECO:0000313" key="7">
    <source>
        <dbReference type="Proteomes" id="UP001279860"/>
    </source>
</evidence>
<dbReference type="PROSITE" id="PS50943">
    <property type="entry name" value="HTH_CROC1"/>
    <property type="match status" value="1"/>
</dbReference>
<keyword evidence="3" id="KW-0804">Transcription</keyword>
<dbReference type="SMART" id="SM00354">
    <property type="entry name" value="HTH_LACI"/>
    <property type="match status" value="1"/>
</dbReference>
<keyword evidence="1" id="KW-0805">Transcription regulation</keyword>
<dbReference type="EMBL" id="JAWRCP010000001">
    <property type="protein sequence ID" value="MDW6092518.1"/>
    <property type="molecule type" value="Genomic_DNA"/>
</dbReference>
<dbReference type="RefSeq" id="WP_038180803.1">
    <property type="nucleotide sequence ID" value="NZ_AP024903.1"/>
</dbReference>
<keyword evidence="7" id="KW-1185">Reference proteome</keyword>
<evidence type="ECO:0000256" key="2">
    <source>
        <dbReference type="ARBA" id="ARBA00023125"/>
    </source>
</evidence>
<sequence length="332" mass="37035">MNKRTTIADVAAYLGINKSTVSRALNNPNRVSTELKERIEVACKELNYIPNVAAKTLASSSSKSIVLVVPSFTNSVFAEIISVVKAECDELGYNLLIGDATYTKFGEEKVVENFLSRNVDGFILSETEHTLDTKRMIDSANLPTVEIMDSIEKPNFNANFGVNQIEAAACLTEYLITKGRKNIAFCSTWLDRRAMLRKLAWENTLEKHGMESHRFFQTKETTSFHNGENAISAILSQWPETDAVFFVNDDMAAGAIMQCQRFDIKVGKDLDIVGFNDLDFAGVINPRLTTIRTPRTKMAKLAVKTLVDIIEGKQVTSLSKELPFELMIRESA</sequence>
<dbReference type="PANTHER" id="PTHR30146">
    <property type="entry name" value="LACI-RELATED TRANSCRIPTIONAL REPRESSOR"/>
    <property type="match status" value="1"/>
</dbReference>
<dbReference type="InterPro" id="IPR028082">
    <property type="entry name" value="Peripla_BP_I"/>
</dbReference>
<dbReference type="PANTHER" id="PTHR30146:SF33">
    <property type="entry name" value="TRANSCRIPTIONAL REGULATOR"/>
    <property type="match status" value="1"/>
</dbReference>
<evidence type="ECO:0000259" key="5">
    <source>
        <dbReference type="PROSITE" id="PS50943"/>
    </source>
</evidence>
<dbReference type="Pfam" id="PF13377">
    <property type="entry name" value="Peripla_BP_3"/>
    <property type="match status" value="1"/>
</dbReference>
<proteinExistence type="predicted"/>
<evidence type="ECO:0000259" key="4">
    <source>
        <dbReference type="PROSITE" id="PS50932"/>
    </source>
</evidence>
<dbReference type="SUPFAM" id="SSF47413">
    <property type="entry name" value="lambda repressor-like DNA-binding domains"/>
    <property type="match status" value="1"/>
</dbReference>
<comment type="caution">
    <text evidence="6">The sequence shown here is derived from an EMBL/GenBank/DDBJ whole genome shotgun (WGS) entry which is preliminary data.</text>
</comment>
<evidence type="ECO:0000256" key="1">
    <source>
        <dbReference type="ARBA" id="ARBA00023015"/>
    </source>
</evidence>
<dbReference type="CDD" id="cd01575">
    <property type="entry name" value="PBP1_GntR"/>
    <property type="match status" value="1"/>
</dbReference>
<name>A0ABU4ITR3_9VIBR</name>
<feature type="domain" description="HTH cro/C1-type" evidence="5">
    <location>
        <begin position="6"/>
        <end position="49"/>
    </location>
</feature>
<keyword evidence="2 6" id="KW-0238">DNA-binding</keyword>
<reference evidence="6 7" key="1">
    <citation type="submission" date="2023-11" db="EMBL/GenBank/DDBJ databases">
        <title>Plant-associative lifestyle of Vibrio porteresiae and its evolutionary dynamics.</title>
        <authorList>
            <person name="Rameshkumar N."/>
            <person name="Kirti K."/>
        </authorList>
    </citation>
    <scope>NUCLEOTIDE SEQUENCE [LARGE SCALE GENOMIC DNA]</scope>
    <source>
        <strain evidence="6 7">MSSRF7</strain>
    </source>
</reference>
<evidence type="ECO:0000313" key="6">
    <source>
        <dbReference type="EMBL" id="MDW6092518.1"/>
    </source>
</evidence>
<protein>
    <submittedName>
        <fullName evidence="6">LacI family DNA-binding transcriptional regulator</fullName>
    </submittedName>
</protein>
<dbReference type="InterPro" id="IPR046335">
    <property type="entry name" value="LacI/GalR-like_sensor"/>
</dbReference>
<dbReference type="SUPFAM" id="SSF53822">
    <property type="entry name" value="Periplasmic binding protein-like I"/>
    <property type="match status" value="1"/>
</dbReference>
<dbReference type="InterPro" id="IPR010982">
    <property type="entry name" value="Lambda_DNA-bd_dom_sf"/>
</dbReference>
<dbReference type="InterPro" id="IPR001387">
    <property type="entry name" value="Cro/C1-type_HTH"/>
</dbReference>
<organism evidence="6 7">
    <name type="scientific">Vibrio rhizosphaerae</name>
    <dbReference type="NCBI Taxonomy" id="398736"/>
    <lineage>
        <taxon>Bacteria</taxon>
        <taxon>Pseudomonadati</taxon>
        <taxon>Pseudomonadota</taxon>
        <taxon>Gammaproteobacteria</taxon>
        <taxon>Vibrionales</taxon>
        <taxon>Vibrionaceae</taxon>
        <taxon>Vibrio</taxon>
    </lineage>
</organism>
<dbReference type="Gene3D" id="3.40.50.2300">
    <property type="match status" value="2"/>
</dbReference>
<dbReference type="Proteomes" id="UP001279860">
    <property type="component" value="Unassembled WGS sequence"/>
</dbReference>
<dbReference type="GO" id="GO:0003677">
    <property type="term" value="F:DNA binding"/>
    <property type="evidence" value="ECO:0007669"/>
    <property type="project" value="UniProtKB-KW"/>
</dbReference>
<dbReference type="Pfam" id="PF00356">
    <property type="entry name" value="LacI"/>
    <property type="match status" value="1"/>
</dbReference>
<dbReference type="InterPro" id="IPR000843">
    <property type="entry name" value="HTH_LacI"/>
</dbReference>
<dbReference type="Gene3D" id="1.10.260.40">
    <property type="entry name" value="lambda repressor-like DNA-binding domains"/>
    <property type="match status" value="1"/>
</dbReference>
<evidence type="ECO:0000256" key="3">
    <source>
        <dbReference type="ARBA" id="ARBA00023163"/>
    </source>
</evidence>
<dbReference type="CDD" id="cd01392">
    <property type="entry name" value="HTH_LacI"/>
    <property type="match status" value="1"/>
</dbReference>
<accession>A0ABU4ITR3</accession>
<dbReference type="PROSITE" id="PS50932">
    <property type="entry name" value="HTH_LACI_2"/>
    <property type="match status" value="1"/>
</dbReference>
<gene>
    <name evidence="6" type="ORF">SBX64_08170</name>
</gene>
<feature type="domain" description="HTH lacI-type" evidence="4">
    <location>
        <begin position="5"/>
        <end position="59"/>
    </location>
</feature>